<reference evidence="2 3" key="1">
    <citation type="submission" date="2012-12" db="EMBL/GenBank/DDBJ databases">
        <title>Novel taxa of Listeriaceae from agricultural environments in the United States.</title>
        <authorList>
            <person name="den Bakker H.C."/>
            <person name="Allred A."/>
            <person name="Warchocki S."/>
            <person name="Wright E.M."/>
            <person name="Burrell A."/>
            <person name="Nightingale K.K."/>
            <person name="Kephart D."/>
            <person name="Wiedmann M."/>
        </authorList>
    </citation>
    <scope>NUCLEOTIDE SEQUENCE [LARGE SCALE GENOMIC DNA]</scope>
    <source>
        <strain evidence="2 3">FSL S10-1203</strain>
    </source>
</reference>
<accession>W7DGL3</accession>
<organism evidence="2 3">
    <name type="scientific">Listeria fleischmannii FSL S10-1203</name>
    <dbReference type="NCBI Taxonomy" id="1265822"/>
    <lineage>
        <taxon>Bacteria</taxon>
        <taxon>Bacillati</taxon>
        <taxon>Bacillota</taxon>
        <taxon>Bacilli</taxon>
        <taxon>Bacillales</taxon>
        <taxon>Listeriaceae</taxon>
        <taxon>Listeria</taxon>
    </lineage>
</organism>
<feature type="domain" description="Helix-turn-helix" evidence="1">
    <location>
        <begin position="20"/>
        <end position="63"/>
    </location>
</feature>
<dbReference type="AlphaFoldDB" id="W7DGL3"/>
<evidence type="ECO:0000313" key="3">
    <source>
        <dbReference type="Proteomes" id="UP000019241"/>
    </source>
</evidence>
<proteinExistence type="predicted"/>
<dbReference type="InterPro" id="IPR041657">
    <property type="entry name" value="HTH_17"/>
</dbReference>
<dbReference type="Proteomes" id="UP000019241">
    <property type="component" value="Unassembled WGS sequence"/>
</dbReference>
<comment type="caution">
    <text evidence="2">The sequence shown here is derived from an EMBL/GenBank/DDBJ whole genome shotgun (WGS) entry which is preliminary data.</text>
</comment>
<dbReference type="EMBL" id="AODM01000014">
    <property type="protein sequence ID" value="EUJ60304.1"/>
    <property type="molecule type" value="Genomic_DNA"/>
</dbReference>
<protein>
    <recommendedName>
        <fullName evidence="1">Helix-turn-helix domain-containing protein</fullName>
    </recommendedName>
</protein>
<dbReference type="PATRIC" id="fig|1265822.4.peg.972"/>
<gene>
    <name evidence="2" type="ORF">MCOL2_04783</name>
</gene>
<sequence>MLFLEVSKQEQDRLFLEETFLTAEESANYLGITKQAIQSLAKRNILPHIRKGNILLFHRLDIENRHTKQEALRKKYRPYEH</sequence>
<name>W7DGL3_9LIST</name>
<evidence type="ECO:0000313" key="2">
    <source>
        <dbReference type="EMBL" id="EUJ60304.1"/>
    </source>
</evidence>
<evidence type="ECO:0000259" key="1">
    <source>
        <dbReference type="Pfam" id="PF12728"/>
    </source>
</evidence>
<dbReference type="Pfam" id="PF12728">
    <property type="entry name" value="HTH_17"/>
    <property type="match status" value="1"/>
</dbReference>